<sequence length="318" mass="35417">MFVVLPLSFGRVCSPPLSFRAFLPFHSYVCSPPLSFGRVCSPPLSFGRVCSPPLSFGRVCSPPPFIRRVCSPPPFIRRVCSPPPFIRRVCSPPPFIRAFLPFHSARVCSPPPFIPPFIRRVCSPPPFIRRVCSPPPFIRRVCSPPLIPRTLPPFHSVHLPQPPTARRRVIRPVRSPPWVGRRPPGRSLNVRESTFQPPPAHRRVIRLFSPPCNKPPGHSPVHEVHLATNRENINLFNNHHKTLQQTAWSFGLFNIVHLATNRHGSFSCSKSTLQQTAGSFGLFASPPYNPPPTAGSFGLFASPPYNPPRPLPGHSACL</sequence>
<evidence type="ECO:0000313" key="2">
    <source>
        <dbReference type="EMBL" id="CAE1282789.1"/>
    </source>
</evidence>
<reference evidence="2" key="1">
    <citation type="submission" date="2021-01" db="EMBL/GenBank/DDBJ databases">
        <authorList>
            <person name="Li R."/>
            <person name="Bekaert M."/>
        </authorList>
    </citation>
    <scope>NUCLEOTIDE SEQUENCE</scope>
    <source>
        <strain evidence="2">Farmed</strain>
    </source>
</reference>
<evidence type="ECO:0000313" key="3">
    <source>
        <dbReference type="Proteomes" id="UP000597762"/>
    </source>
</evidence>
<dbReference type="Proteomes" id="UP000597762">
    <property type="component" value="Unassembled WGS sequence"/>
</dbReference>
<keyword evidence="3" id="KW-1185">Reference proteome</keyword>
<protein>
    <submittedName>
        <fullName evidence="2">Uncharacterized protein</fullName>
    </submittedName>
</protein>
<gene>
    <name evidence="2" type="ORF">SPHA_43663</name>
</gene>
<proteinExistence type="predicted"/>
<dbReference type="EMBL" id="CAHIKZ030002205">
    <property type="protein sequence ID" value="CAE1282789.1"/>
    <property type="molecule type" value="Genomic_DNA"/>
</dbReference>
<dbReference type="AlphaFoldDB" id="A0A812CXG8"/>
<organism evidence="2 3">
    <name type="scientific">Acanthosepion pharaonis</name>
    <name type="common">Pharaoh cuttlefish</name>
    <name type="synonym">Sepia pharaonis</name>
    <dbReference type="NCBI Taxonomy" id="158019"/>
    <lineage>
        <taxon>Eukaryota</taxon>
        <taxon>Metazoa</taxon>
        <taxon>Spiralia</taxon>
        <taxon>Lophotrochozoa</taxon>
        <taxon>Mollusca</taxon>
        <taxon>Cephalopoda</taxon>
        <taxon>Coleoidea</taxon>
        <taxon>Decapodiformes</taxon>
        <taxon>Sepiida</taxon>
        <taxon>Sepiina</taxon>
        <taxon>Sepiidae</taxon>
        <taxon>Acanthosepion</taxon>
    </lineage>
</organism>
<name>A0A812CXG8_ACAPH</name>
<feature type="region of interest" description="Disordered" evidence="1">
    <location>
        <begin position="175"/>
        <end position="195"/>
    </location>
</feature>
<accession>A0A812CXG8</accession>
<evidence type="ECO:0000256" key="1">
    <source>
        <dbReference type="SAM" id="MobiDB-lite"/>
    </source>
</evidence>
<comment type="caution">
    <text evidence="2">The sequence shown here is derived from an EMBL/GenBank/DDBJ whole genome shotgun (WGS) entry which is preliminary data.</text>
</comment>